<sequence length="377" mass="42686">MKACLLETYTALGILAARQHFMDAGAEYVRLLPSLRLESKRGHQGGLEVKITPALEVPRSGFKIESINLDNLYTVQLVIRDEESEGFMSSVESCFHDTVNGLTSLAYKYGCSPLELMSGHHPELANQNMDGMSVSLLRNSGATQDRFEDDATKSTKHNEVEDSLEETLESGTYITGWRLSGDILTKWIKEKVLTISKTSTMKSSAFLEKAKGVYSFTWGFYEEIPVDGDVEAHVQYLGQPSTSRPHQIRFDFDVEELQMPSSYYKRIERILQTTRFLKRKRREDDPVKGRCDDFSIYERALNMEMEFTSLISIELLAKRYVKQDSIVCTFFIDESPDNNWILGASILGIRTVILDARGGVLQFHFQVSKAPRLTIGG</sequence>
<dbReference type="EMBL" id="FR824084">
    <property type="protein sequence ID" value="CCA17698.1"/>
    <property type="molecule type" value="Genomic_DNA"/>
</dbReference>
<reference evidence="1" key="1">
    <citation type="journal article" date="2011" name="PLoS Biol.">
        <title>Gene gain and loss during evolution of obligate parasitism in the white rust pathogen of Arabidopsis thaliana.</title>
        <authorList>
            <person name="Kemen E."/>
            <person name="Gardiner A."/>
            <person name="Schultz-Larsen T."/>
            <person name="Kemen A.C."/>
            <person name="Balmuth A.L."/>
            <person name="Robert-Seilaniantz A."/>
            <person name="Bailey K."/>
            <person name="Holub E."/>
            <person name="Studholme D.J."/>
            <person name="Maclean D."/>
            <person name="Jones J.D."/>
        </authorList>
    </citation>
    <scope>NUCLEOTIDE SEQUENCE</scope>
</reference>
<proteinExistence type="predicted"/>
<name>F0W985_9STRA</name>
<gene>
    <name evidence="1" type="primary">AlNc14C39G3352</name>
    <name evidence="2" type="synonym">AlNc14C49G3877</name>
    <name evidence="1" type="ORF">ALNC14_038410</name>
    <name evidence="2" type="ORF">ALNC14_044870</name>
</gene>
<dbReference type="HOGENOM" id="CLU_781709_0_0_1"/>
<evidence type="ECO:0000313" key="2">
    <source>
        <dbReference type="EMBL" id="CCA18344.1"/>
    </source>
</evidence>
<evidence type="ECO:0000313" key="1">
    <source>
        <dbReference type="EMBL" id="CCA17698.1"/>
    </source>
</evidence>
<organism evidence="1">
    <name type="scientific">Albugo laibachii Nc14</name>
    <dbReference type="NCBI Taxonomy" id="890382"/>
    <lineage>
        <taxon>Eukaryota</taxon>
        <taxon>Sar</taxon>
        <taxon>Stramenopiles</taxon>
        <taxon>Oomycota</taxon>
        <taxon>Peronosporomycetes</taxon>
        <taxon>Albuginales</taxon>
        <taxon>Albuginaceae</taxon>
        <taxon>Albugo</taxon>
    </lineage>
</organism>
<reference evidence="1" key="2">
    <citation type="submission" date="2011-02" db="EMBL/GenBank/DDBJ databases">
        <authorList>
            <person name="MacLean D."/>
        </authorList>
    </citation>
    <scope>NUCLEOTIDE SEQUENCE</scope>
</reference>
<accession>F0W985</accession>
<dbReference type="EMBL" id="FR824094">
    <property type="protein sequence ID" value="CCA18344.1"/>
    <property type="molecule type" value="Genomic_DNA"/>
</dbReference>
<protein>
    <submittedName>
        <fullName evidence="1">AlNc14C39G3352 protein</fullName>
    </submittedName>
    <submittedName>
        <fullName evidence="2">AlNc14C49G3877 protein</fullName>
    </submittedName>
</protein>
<dbReference type="AlphaFoldDB" id="F0W985"/>